<keyword evidence="1 2" id="KW-0238">DNA-binding</keyword>
<accession>A0A8J7GSB7</accession>
<evidence type="ECO:0000256" key="1">
    <source>
        <dbReference type="ARBA" id="ARBA00023125"/>
    </source>
</evidence>
<dbReference type="PROSITE" id="PS50977">
    <property type="entry name" value="HTH_TETR_2"/>
    <property type="match status" value="1"/>
</dbReference>
<dbReference type="InterPro" id="IPR041673">
    <property type="entry name" value="TetR_C_23"/>
</dbReference>
<evidence type="ECO:0000256" key="2">
    <source>
        <dbReference type="PROSITE-ProRule" id="PRU00335"/>
    </source>
</evidence>
<dbReference type="SUPFAM" id="SSF46689">
    <property type="entry name" value="Homeodomain-like"/>
    <property type="match status" value="1"/>
</dbReference>
<dbReference type="PANTHER" id="PTHR30055:SF146">
    <property type="entry name" value="HTH-TYPE TRANSCRIPTIONAL DUAL REGULATOR CECR"/>
    <property type="match status" value="1"/>
</dbReference>
<evidence type="ECO:0000313" key="4">
    <source>
        <dbReference type="EMBL" id="MBG6139070.1"/>
    </source>
</evidence>
<organism evidence="4 5">
    <name type="scientific">Longispora fulva</name>
    <dbReference type="NCBI Taxonomy" id="619741"/>
    <lineage>
        <taxon>Bacteria</taxon>
        <taxon>Bacillati</taxon>
        <taxon>Actinomycetota</taxon>
        <taxon>Actinomycetes</taxon>
        <taxon>Micromonosporales</taxon>
        <taxon>Micromonosporaceae</taxon>
        <taxon>Longispora</taxon>
    </lineage>
</organism>
<proteinExistence type="predicted"/>
<sequence length="239" mass="26225">MTTSSVDSKGAATRALILETAMRLFQERGYGKTTMRAIAEAAGVSVGNAYYYFASKEQLIQGFYDRLQADHLVAARQALAGETDLARRLGVVLKTWLDVAEPYHQFAAQFFVTAADPASPLSPFSSDSKEARDASIEIQVEAVYGATTKIDGKLRETMPELAWLGMMGLVLYWIHDTSPGRAQSYKLVDQCVPILSKVVKLSRYPIAKAMIREVAEICLEHGISPRIPKPPARPEASAK</sequence>
<dbReference type="PANTHER" id="PTHR30055">
    <property type="entry name" value="HTH-TYPE TRANSCRIPTIONAL REGULATOR RUTR"/>
    <property type="match status" value="1"/>
</dbReference>
<dbReference type="InterPro" id="IPR036271">
    <property type="entry name" value="Tet_transcr_reg_TetR-rel_C_sf"/>
</dbReference>
<dbReference type="RefSeq" id="WP_233472931.1">
    <property type="nucleotide sequence ID" value="NZ_BONS01000011.1"/>
</dbReference>
<dbReference type="Pfam" id="PF17931">
    <property type="entry name" value="TetR_C_23"/>
    <property type="match status" value="1"/>
</dbReference>
<feature type="domain" description="HTH tetR-type" evidence="3">
    <location>
        <begin position="11"/>
        <end position="71"/>
    </location>
</feature>
<protein>
    <submittedName>
        <fullName evidence="4">AcrR family transcriptional regulator</fullName>
    </submittedName>
</protein>
<dbReference type="GO" id="GO:0003700">
    <property type="term" value="F:DNA-binding transcription factor activity"/>
    <property type="evidence" value="ECO:0007669"/>
    <property type="project" value="TreeGrafter"/>
</dbReference>
<dbReference type="AlphaFoldDB" id="A0A8J7GSB7"/>
<dbReference type="SUPFAM" id="SSF48498">
    <property type="entry name" value="Tetracyclin repressor-like, C-terminal domain"/>
    <property type="match status" value="1"/>
</dbReference>
<dbReference type="InterPro" id="IPR050109">
    <property type="entry name" value="HTH-type_TetR-like_transc_reg"/>
</dbReference>
<name>A0A8J7GSB7_9ACTN</name>
<gene>
    <name evidence="4" type="ORF">IW245_005264</name>
</gene>
<dbReference type="EMBL" id="JADOUF010000001">
    <property type="protein sequence ID" value="MBG6139070.1"/>
    <property type="molecule type" value="Genomic_DNA"/>
</dbReference>
<evidence type="ECO:0000313" key="5">
    <source>
        <dbReference type="Proteomes" id="UP000622552"/>
    </source>
</evidence>
<dbReference type="InterPro" id="IPR001647">
    <property type="entry name" value="HTH_TetR"/>
</dbReference>
<dbReference type="Proteomes" id="UP000622552">
    <property type="component" value="Unassembled WGS sequence"/>
</dbReference>
<dbReference type="PROSITE" id="PS01081">
    <property type="entry name" value="HTH_TETR_1"/>
    <property type="match status" value="1"/>
</dbReference>
<dbReference type="PRINTS" id="PR00455">
    <property type="entry name" value="HTHTETR"/>
</dbReference>
<evidence type="ECO:0000259" key="3">
    <source>
        <dbReference type="PROSITE" id="PS50977"/>
    </source>
</evidence>
<reference evidence="4" key="1">
    <citation type="submission" date="2020-11" db="EMBL/GenBank/DDBJ databases">
        <title>Sequencing the genomes of 1000 actinobacteria strains.</title>
        <authorList>
            <person name="Klenk H.-P."/>
        </authorList>
    </citation>
    <scope>NUCLEOTIDE SEQUENCE</scope>
    <source>
        <strain evidence="4">DSM 45356</strain>
    </source>
</reference>
<keyword evidence="5" id="KW-1185">Reference proteome</keyword>
<dbReference type="Pfam" id="PF00440">
    <property type="entry name" value="TetR_N"/>
    <property type="match status" value="1"/>
</dbReference>
<dbReference type="InterPro" id="IPR009057">
    <property type="entry name" value="Homeodomain-like_sf"/>
</dbReference>
<dbReference type="Gene3D" id="1.10.357.10">
    <property type="entry name" value="Tetracycline Repressor, domain 2"/>
    <property type="match status" value="1"/>
</dbReference>
<dbReference type="InterPro" id="IPR023772">
    <property type="entry name" value="DNA-bd_HTH_TetR-type_CS"/>
</dbReference>
<dbReference type="GO" id="GO:0000976">
    <property type="term" value="F:transcription cis-regulatory region binding"/>
    <property type="evidence" value="ECO:0007669"/>
    <property type="project" value="TreeGrafter"/>
</dbReference>
<feature type="DNA-binding region" description="H-T-H motif" evidence="2">
    <location>
        <begin position="34"/>
        <end position="53"/>
    </location>
</feature>
<comment type="caution">
    <text evidence="4">The sequence shown here is derived from an EMBL/GenBank/DDBJ whole genome shotgun (WGS) entry which is preliminary data.</text>
</comment>